<comment type="function">
    <text evidence="4">Regulates CDK7, the catalytic subunit of the CDK-activating kinase (CAK) enzymatic complex. CAK activates the cyclin-associated kinases CDK1, CDK2, CDK4 and CDK6 by threonine phosphorylation. CAK complexed to the core-TFIIH basal transcription factor activates RNA polymerase II by serine phosphorylation of the repetitive C-terminal domain (CTD) of its large subunit (POLR2A), allowing its escape from the promoter and elongation of the transcripts. Involved in cell cycle control and in RNA transcription by RNA polymerase II. Its expression and activity are constant throughout the cell cycle.</text>
</comment>
<dbReference type="GO" id="GO:0006357">
    <property type="term" value="P:regulation of transcription by RNA polymerase II"/>
    <property type="evidence" value="ECO:0007669"/>
    <property type="project" value="InterPro"/>
</dbReference>
<dbReference type="EMBL" id="CAJNOQ010001015">
    <property type="protein sequence ID" value="CAF0860553.1"/>
    <property type="molecule type" value="Genomic_DNA"/>
</dbReference>
<dbReference type="InterPro" id="IPR027081">
    <property type="entry name" value="CyclinH/Ccl1"/>
</dbReference>
<proteinExistence type="inferred from homology"/>
<dbReference type="InterPro" id="IPR006671">
    <property type="entry name" value="Cyclin_N"/>
</dbReference>
<evidence type="ECO:0000313" key="10">
    <source>
        <dbReference type="Proteomes" id="UP000663829"/>
    </source>
</evidence>
<comment type="similarity">
    <text evidence="1">Belongs to the cyclin family. Cyclin C subfamily.</text>
</comment>
<dbReference type="GO" id="GO:0070985">
    <property type="term" value="C:transcription factor TFIIK complex"/>
    <property type="evidence" value="ECO:0007669"/>
    <property type="project" value="InterPro"/>
</dbReference>
<dbReference type="AlphaFoldDB" id="A0A813WFJ8"/>
<evidence type="ECO:0000313" key="8">
    <source>
        <dbReference type="EMBL" id="CAF0860553.1"/>
    </source>
</evidence>
<reference evidence="8" key="1">
    <citation type="submission" date="2021-02" db="EMBL/GenBank/DDBJ databases">
        <authorList>
            <person name="Nowell W R."/>
        </authorList>
    </citation>
    <scope>NUCLEOTIDE SEQUENCE</scope>
</reference>
<keyword evidence="10" id="KW-1185">Reference proteome</keyword>
<dbReference type="Pfam" id="PF00134">
    <property type="entry name" value="Cyclin_N"/>
    <property type="match status" value="1"/>
</dbReference>
<dbReference type="SUPFAM" id="SSF47954">
    <property type="entry name" value="Cyclin-like"/>
    <property type="match status" value="2"/>
</dbReference>
<evidence type="ECO:0000256" key="3">
    <source>
        <dbReference type="ARBA" id="ARBA00023127"/>
    </source>
</evidence>
<dbReference type="Pfam" id="PF16899">
    <property type="entry name" value="Cyclin_C_2"/>
    <property type="match status" value="1"/>
</dbReference>
<evidence type="ECO:0000256" key="5">
    <source>
        <dbReference type="ARBA" id="ARBA00026042"/>
    </source>
</evidence>
<dbReference type="EMBL" id="CAJOBC010001015">
    <property type="protein sequence ID" value="CAF3648216.1"/>
    <property type="molecule type" value="Genomic_DNA"/>
</dbReference>
<name>A0A813WFJ8_9BILA</name>
<protein>
    <recommendedName>
        <fullName evidence="2">Cyclin-H</fullName>
    </recommendedName>
</protein>
<dbReference type="PIRSF" id="PIRSF028758">
    <property type="entry name" value="Cyclin, C/H/G types"/>
    <property type="match status" value="1"/>
</dbReference>
<evidence type="ECO:0000259" key="6">
    <source>
        <dbReference type="Pfam" id="PF00134"/>
    </source>
</evidence>
<dbReference type="InterPro" id="IPR043198">
    <property type="entry name" value="Cyclin/Ssn8"/>
</dbReference>
<dbReference type="InterPro" id="IPR036915">
    <property type="entry name" value="Cyclin-like_sf"/>
</dbReference>
<dbReference type="CDD" id="cd20525">
    <property type="entry name" value="CYCLIN_CCNH_rpt2"/>
    <property type="match status" value="1"/>
</dbReference>
<gene>
    <name evidence="8" type="ORF">GPM918_LOCUS6563</name>
    <name evidence="9" type="ORF">SRO942_LOCUS6563</name>
</gene>
<keyword evidence="3" id="KW-0195">Cyclin</keyword>
<evidence type="ECO:0000313" key="9">
    <source>
        <dbReference type="EMBL" id="CAF3648216.1"/>
    </source>
</evidence>
<comment type="subunit">
    <text evidence="5">Associates primarily with CDK7 and MAT1 to form the CAK complex. CAK can further associate with the core-TFIIH to form the TFIIH basal transcription factor.</text>
</comment>
<dbReference type="CDD" id="cd20524">
    <property type="entry name" value="CYCLIN_CCNH_rpt1"/>
    <property type="match status" value="1"/>
</dbReference>
<dbReference type="PANTHER" id="PTHR10026">
    <property type="entry name" value="CYCLIN"/>
    <property type="match status" value="1"/>
</dbReference>
<sequence length="298" mass="35072">MYHCSTQYRNWTFTEQQLKERRAKSNADYIERHIQERDRSEFLTADEEAVLLRYYEMQMKDFCNKFRPPMPKMVIATSLQYFKRFYVRNSVMDYHPRDIYLICVYSACKIDEFIISIIDFIRNIKNCSNIEQTADVLLSYELLLIEKLDFQLIVHNAYRPFEGLIIDLKTHLPPEKVNDADHLRMLGMNEFLEKTLTSDVYFFFPPSQVALTALVFASVKEKVDIDAYIVDHICSSLDRADLHKVKDTIRLIASVVNSTTPFNKSEAKALDKKLEKCYNRENDPRSAHLNKLDEANGY</sequence>
<dbReference type="OrthoDB" id="340962at2759"/>
<dbReference type="Proteomes" id="UP000663829">
    <property type="component" value="Unassembled WGS sequence"/>
</dbReference>
<feature type="domain" description="Cyclin C-terminal" evidence="7">
    <location>
        <begin position="156"/>
        <end position="256"/>
    </location>
</feature>
<evidence type="ECO:0000259" key="7">
    <source>
        <dbReference type="Pfam" id="PF16899"/>
    </source>
</evidence>
<feature type="domain" description="Cyclin N-terminal" evidence="6">
    <location>
        <begin position="70"/>
        <end position="152"/>
    </location>
</feature>
<accession>A0A813WFJ8</accession>
<dbReference type="Gene3D" id="1.10.472.10">
    <property type="entry name" value="Cyclin-like"/>
    <property type="match status" value="2"/>
</dbReference>
<comment type="caution">
    <text evidence="8">The sequence shown here is derived from an EMBL/GenBank/DDBJ whole genome shotgun (WGS) entry which is preliminary data.</text>
</comment>
<evidence type="ECO:0000256" key="1">
    <source>
        <dbReference type="ARBA" id="ARBA00008638"/>
    </source>
</evidence>
<dbReference type="GO" id="GO:0016538">
    <property type="term" value="F:cyclin-dependent protein serine/threonine kinase regulator activity"/>
    <property type="evidence" value="ECO:0007669"/>
    <property type="project" value="InterPro"/>
</dbReference>
<evidence type="ECO:0000256" key="2">
    <source>
        <dbReference type="ARBA" id="ARBA00019496"/>
    </source>
</evidence>
<evidence type="ECO:0000256" key="4">
    <source>
        <dbReference type="ARBA" id="ARBA00025343"/>
    </source>
</evidence>
<dbReference type="InterPro" id="IPR031658">
    <property type="entry name" value="Cyclin_C_2"/>
</dbReference>
<organism evidence="8 10">
    <name type="scientific">Didymodactylos carnosus</name>
    <dbReference type="NCBI Taxonomy" id="1234261"/>
    <lineage>
        <taxon>Eukaryota</taxon>
        <taxon>Metazoa</taxon>
        <taxon>Spiralia</taxon>
        <taxon>Gnathifera</taxon>
        <taxon>Rotifera</taxon>
        <taxon>Eurotatoria</taxon>
        <taxon>Bdelloidea</taxon>
        <taxon>Philodinida</taxon>
        <taxon>Philodinidae</taxon>
        <taxon>Didymodactylos</taxon>
    </lineage>
</organism>
<dbReference type="Proteomes" id="UP000681722">
    <property type="component" value="Unassembled WGS sequence"/>
</dbReference>
<dbReference type="GO" id="GO:0006351">
    <property type="term" value="P:DNA-templated transcription"/>
    <property type="evidence" value="ECO:0007669"/>
    <property type="project" value="InterPro"/>
</dbReference>
<dbReference type="NCBIfam" id="TIGR00569">
    <property type="entry name" value="ccl1"/>
    <property type="match status" value="1"/>
</dbReference>